<organism evidence="10 11">
    <name type="scientific">Coilia grayii</name>
    <name type="common">Gray's grenadier anchovy</name>
    <dbReference type="NCBI Taxonomy" id="363190"/>
    <lineage>
        <taxon>Eukaryota</taxon>
        <taxon>Metazoa</taxon>
        <taxon>Chordata</taxon>
        <taxon>Craniata</taxon>
        <taxon>Vertebrata</taxon>
        <taxon>Euteleostomi</taxon>
        <taxon>Actinopterygii</taxon>
        <taxon>Neopterygii</taxon>
        <taxon>Teleostei</taxon>
        <taxon>Clupei</taxon>
        <taxon>Clupeiformes</taxon>
        <taxon>Clupeoidei</taxon>
        <taxon>Engraulidae</taxon>
        <taxon>Coilinae</taxon>
        <taxon>Coilia</taxon>
    </lineage>
</organism>
<keyword evidence="5" id="KW-0418">Kinase</keyword>
<feature type="compositionally biased region" description="Polar residues" evidence="8">
    <location>
        <begin position="364"/>
        <end position="374"/>
    </location>
</feature>
<keyword evidence="6 7" id="KW-0067">ATP-binding</keyword>
<name>A0ABD1JQ08_9TELE</name>
<evidence type="ECO:0000256" key="1">
    <source>
        <dbReference type="ARBA" id="ARBA00006692"/>
    </source>
</evidence>
<evidence type="ECO:0000313" key="11">
    <source>
        <dbReference type="Proteomes" id="UP001591681"/>
    </source>
</evidence>
<dbReference type="PROSITE" id="PS00107">
    <property type="entry name" value="PROTEIN_KINASE_ATP"/>
    <property type="match status" value="1"/>
</dbReference>
<feature type="region of interest" description="Disordered" evidence="8">
    <location>
        <begin position="292"/>
        <end position="424"/>
    </location>
</feature>
<evidence type="ECO:0000256" key="2">
    <source>
        <dbReference type="ARBA" id="ARBA00022527"/>
    </source>
</evidence>
<keyword evidence="11" id="KW-1185">Reference proteome</keyword>
<evidence type="ECO:0000256" key="5">
    <source>
        <dbReference type="ARBA" id="ARBA00022777"/>
    </source>
</evidence>
<feature type="domain" description="Protein kinase" evidence="9">
    <location>
        <begin position="500"/>
        <end position="755"/>
    </location>
</feature>
<proteinExistence type="inferred from homology"/>
<dbReference type="AlphaFoldDB" id="A0ABD1JQ08"/>
<keyword evidence="2" id="KW-0723">Serine/threonine-protein kinase</keyword>
<evidence type="ECO:0000256" key="4">
    <source>
        <dbReference type="ARBA" id="ARBA00022741"/>
    </source>
</evidence>
<feature type="compositionally biased region" description="Basic and acidic residues" evidence="8">
    <location>
        <begin position="243"/>
        <end position="261"/>
    </location>
</feature>
<protein>
    <recommendedName>
        <fullName evidence="9">Protein kinase domain-containing protein</fullName>
    </recommendedName>
</protein>
<accession>A0ABD1JQ08</accession>
<feature type="region of interest" description="Disordered" evidence="8">
    <location>
        <begin position="89"/>
        <end position="110"/>
    </location>
</feature>
<dbReference type="Pfam" id="PF00069">
    <property type="entry name" value="Pkinase"/>
    <property type="match status" value="1"/>
</dbReference>
<dbReference type="Gene3D" id="1.10.510.10">
    <property type="entry name" value="Transferase(Phosphotransferase) domain 1"/>
    <property type="match status" value="1"/>
</dbReference>
<feature type="region of interest" description="Disordered" evidence="8">
    <location>
        <begin position="234"/>
        <end position="275"/>
    </location>
</feature>
<dbReference type="SMART" id="SM00220">
    <property type="entry name" value="S_TKc"/>
    <property type="match status" value="1"/>
</dbReference>
<dbReference type="FunFam" id="1.10.510.10:FF:000135">
    <property type="entry name" value="Putative myosin light chain kinase 3"/>
    <property type="match status" value="1"/>
</dbReference>
<gene>
    <name evidence="10" type="ORF">ACEWY4_015747</name>
</gene>
<dbReference type="PROSITE" id="PS50011">
    <property type="entry name" value="PROTEIN_KINASE_DOM"/>
    <property type="match status" value="1"/>
</dbReference>
<dbReference type="InterPro" id="IPR008271">
    <property type="entry name" value="Ser/Thr_kinase_AS"/>
</dbReference>
<dbReference type="Gene3D" id="3.30.200.20">
    <property type="entry name" value="Phosphorylase Kinase, domain 1"/>
    <property type="match status" value="1"/>
</dbReference>
<evidence type="ECO:0000259" key="9">
    <source>
        <dbReference type="PROSITE" id="PS50011"/>
    </source>
</evidence>
<evidence type="ECO:0000256" key="6">
    <source>
        <dbReference type="ARBA" id="ARBA00022840"/>
    </source>
</evidence>
<dbReference type="GO" id="GO:0005524">
    <property type="term" value="F:ATP binding"/>
    <property type="evidence" value="ECO:0007669"/>
    <property type="project" value="UniProtKB-UniRule"/>
</dbReference>
<comment type="caution">
    <text evidence="10">The sequence shown here is derived from an EMBL/GenBank/DDBJ whole genome shotgun (WGS) entry which is preliminary data.</text>
</comment>
<dbReference type="PANTHER" id="PTHR24342:SF20">
    <property type="entry name" value="MYOSIN LIGHT CHAIN KINASE, SMOOTH MUSCLE"/>
    <property type="match status" value="1"/>
</dbReference>
<feature type="binding site" evidence="7">
    <location>
        <position position="529"/>
    </location>
    <ligand>
        <name>ATP</name>
        <dbReference type="ChEBI" id="CHEBI:30616"/>
    </ligand>
</feature>
<evidence type="ECO:0000313" key="10">
    <source>
        <dbReference type="EMBL" id="KAL2088848.1"/>
    </source>
</evidence>
<feature type="region of interest" description="Disordered" evidence="8">
    <location>
        <begin position="182"/>
        <end position="213"/>
    </location>
</feature>
<evidence type="ECO:0000256" key="3">
    <source>
        <dbReference type="ARBA" id="ARBA00022679"/>
    </source>
</evidence>
<feature type="compositionally biased region" description="Basic and acidic residues" evidence="8">
    <location>
        <begin position="383"/>
        <end position="401"/>
    </location>
</feature>
<keyword evidence="4 7" id="KW-0547">Nucleotide-binding</keyword>
<dbReference type="InterPro" id="IPR017441">
    <property type="entry name" value="Protein_kinase_ATP_BS"/>
</dbReference>
<sequence>MSKPTTLATCIAKMYEGGKLDNGGTPPGLVKRPSSNSLLSSLGGVELKLSLLEGRVEQVARGQAEVLRRLDAICGGVGALERDLAQLKQEGGAAGSQEQPRAPAPAAAPDSTMLAEVRALCGETVALLKGVQEEGRCQRVKMEGIASSVSAVDKALAYMGELFRSSKIVEFILKGIVPWGRQEHQDRAEVKKNKSDDGSVKHKPDMCDQGTQAQEDIQDSLPDEVKQGEKDLAQSLNVPTESTKSEDASAEVKGHETEHEGAAQPPNEADASSKIQRRLKEVMLKSREVTRVQTFAPEPQHVTTVKPAAPAPAKVAPQVLTVAKEERAKEEADITGDNSDVVATAVPPQPSQEQKPQKFEGEKLTSQPTLQGALSQEAAKPPLKKEESGAKTDKSSTKVEEVVGSASTLPKPDSDQVQTEPVDKVKEKATLATVSSTVEDSCTKATSPPPPVTQKNVLKGLGKDSDSQLVVIDDCPPQPAPFTHRIVSAKQVPMGSYYTVKPNELLGGGRFGQVHKCAELSSGLTLAAKIIKVRGMKERDEVKNEIGVMNQLNHVNLIQLYDAFESRTNLTLIMEYVEGGELFNRIVDENYQLTELDAIIFTRQICEGVQYLHQQYILHLDLKPENILCVSNTGNQIKIIDFGLARKYRPREKLKVNFGTPEFLAPEVVNYDFVSFPTDMWSVGVITYMLLSGLSPFLGDNDTETMNNILHANWDFDSEAFENVSEEAKDFVSKLLIPAKCGRLSASGCMKHSWLNNLEEKAKKHCVRLKSQVHLQQYLAAHRQWKVGGQLQMGIKVPMSEMFTPSPCSSVRSV</sequence>
<dbReference type="SUPFAM" id="SSF56112">
    <property type="entry name" value="Protein kinase-like (PK-like)"/>
    <property type="match status" value="1"/>
</dbReference>
<dbReference type="InterPro" id="IPR000719">
    <property type="entry name" value="Prot_kinase_dom"/>
</dbReference>
<feature type="compositionally biased region" description="Basic and acidic residues" evidence="8">
    <location>
        <begin position="323"/>
        <end position="332"/>
    </location>
</feature>
<dbReference type="GO" id="GO:0004674">
    <property type="term" value="F:protein serine/threonine kinase activity"/>
    <property type="evidence" value="ECO:0007669"/>
    <property type="project" value="UniProtKB-KW"/>
</dbReference>
<feature type="compositionally biased region" description="Basic and acidic residues" evidence="8">
    <location>
        <begin position="182"/>
        <end position="206"/>
    </location>
</feature>
<dbReference type="InterPro" id="IPR011009">
    <property type="entry name" value="Kinase-like_dom_sf"/>
</dbReference>
<reference evidence="10 11" key="1">
    <citation type="submission" date="2024-09" db="EMBL/GenBank/DDBJ databases">
        <title>A chromosome-level genome assembly of Gray's grenadier anchovy, Coilia grayii.</title>
        <authorList>
            <person name="Fu Z."/>
        </authorList>
    </citation>
    <scope>NUCLEOTIDE SEQUENCE [LARGE SCALE GENOMIC DNA]</scope>
    <source>
        <strain evidence="10">G4</strain>
        <tissue evidence="10">Muscle</tissue>
    </source>
</reference>
<keyword evidence="3" id="KW-0808">Transferase</keyword>
<dbReference type="PANTHER" id="PTHR24342">
    <property type="entry name" value="SERINE/THREONINE-PROTEIN KINASE 17"/>
    <property type="match status" value="1"/>
</dbReference>
<comment type="similarity">
    <text evidence="1">Belongs to the protein kinase superfamily. CAMK Ser/Thr protein kinase family.</text>
</comment>
<feature type="compositionally biased region" description="Low complexity" evidence="8">
    <location>
        <begin position="305"/>
        <end position="317"/>
    </location>
</feature>
<dbReference type="FunFam" id="3.30.200.20:FF:000196">
    <property type="entry name" value="Myosin light chain kinase family, member 4"/>
    <property type="match status" value="1"/>
</dbReference>
<evidence type="ECO:0000256" key="7">
    <source>
        <dbReference type="PROSITE-ProRule" id="PRU10141"/>
    </source>
</evidence>
<dbReference type="Proteomes" id="UP001591681">
    <property type="component" value="Unassembled WGS sequence"/>
</dbReference>
<dbReference type="PROSITE" id="PS00108">
    <property type="entry name" value="PROTEIN_KINASE_ST"/>
    <property type="match status" value="1"/>
</dbReference>
<dbReference type="EMBL" id="JBHFQA010000013">
    <property type="protein sequence ID" value="KAL2088848.1"/>
    <property type="molecule type" value="Genomic_DNA"/>
</dbReference>
<evidence type="ECO:0000256" key="8">
    <source>
        <dbReference type="SAM" id="MobiDB-lite"/>
    </source>
</evidence>